<evidence type="ECO:0000256" key="5">
    <source>
        <dbReference type="ARBA" id="ARBA00022777"/>
    </source>
</evidence>
<dbReference type="PANTHER" id="PTHR43711:SF1">
    <property type="entry name" value="HISTIDINE KINASE 1"/>
    <property type="match status" value="1"/>
</dbReference>
<dbReference type="InterPro" id="IPR036890">
    <property type="entry name" value="HATPase_C_sf"/>
</dbReference>
<keyword evidence="5" id="KW-0418">Kinase</keyword>
<feature type="transmembrane region" description="Helical" evidence="7">
    <location>
        <begin position="21"/>
        <end position="40"/>
    </location>
</feature>
<evidence type="ECO:0000313" key="11">
    <source>
        <dbReference type="Proteomes" id="UP000326500"/>
    </source>
</evidence>
<evidence type="ECO:0000256" key="2">
    <source>
        <dbReference type="ARBA" id="ARBA00012438"/>
    </source>
</evidence>
<evidence type="ECO:0000256" key="6">
    <source>
        <dbReference type="ARBA" id="ARBA00023012"/>
    </source>
</evidence>
<dbReference type="EMBL" id="FNFT01000001">
    <property type="protein sequence ID" value="SDJ86466.1"/>
    <property type="molecule type" value="Genomic_DNA"/>
</dbReference>
<dbReference type="NCBIfam" id="TIGR00229">
    <property type="entry name" value="sensory_box"/>
    <property type="match status" value="2"/>
</dbReference>
<dbReference type="Proteomes" id="UP000326500">
    <property type="component" value="Unassembled WGS sequence"/>
</dbReference>
<keyword evidence="7" id="KW-0472">Membrane</keyword>
<feature type="transmembrane region" description="Helical" evidence="7">
    <location>
        <begin position="69"/>
        <end position="86"/>
    </location>
</feature>
<dbReference type="EC" id="2.7.13.3" evidence="2"/>
<dbReference type="Pfam" id="PF08448">
    <property type="entry name" value="PAS_4"/>
    <property type="match status" value="1"/>
</dbReference>
<evidence type="ECO:0000256" key="1">
    <source>
        <dbReference type="ARBA" id="ARBA00000085"/>
    </source>
</evidence>
<dbReference type="Pfam" id="PF00512">
    <property type="entry name" value="HisKA"/>
    <property type="match status" value="1"/>
</dbReference>
<dbReference type="CDD" id="cd00130">
    <property type="entry name" value="PAS"/>
    <property type="match status" value="1"/>
</dbReference>
<dbReference type="InterPro" id="IPR003594">
    <property type="entry name" value="HATPase_dom"/>
</dbReference>
<dbReference type="SUPFAM" id="SSF47384">
    <property type="entry name" value="Homodimeric domain of signal transducing histidine kinase"/>
    <property type="match status" value="1"/>
</dbReference>
<evidence type="ECO:0000259" key="8">
    <source>
        <dbReference type="PROSITE" id="PS50109"/>
    </source>
</evidence>
<dbReference type="PROSITE" id="PS50112">
    <property type="entry name" value="PAS"/>
    <property type="match status" value="2"/>
</dbReference>
<dbReference type="InterPro" id="IPR013656">
    <property type="entry name" value="PAS_4"/>
</dbReference>
<dbReference type="SMART" id="SM00091">
    <property type="entry name" value="PAS"/>
    <property type="match status" value="2"/>
</dbReference>
<feature type="domain" description="Histidine kinase" evidence="8">
    <location>
        <begin position="381"/>
        <end position="598"/>
    </location>
</feature>
<gene>
    <name evidence="10" type="ORF">SAMN04488571_101288</name>
</gene>
<dbReference type="InterPro" id="IPR000014">
    <property type="entry name" value="PAS"/>
</dbReference>
<evidence type="ECO:0000259" key="9">
    <source>
        <dbReference type="PROSITE" id="PS50112"/>
    </source>
</evidence>
<dbReference type="GO" id="GO:0000155">
    <property type="term" value="F:phosphorelay sensor kinase activity"/>
    <property type="evidence" value="ECO:0007669"/>
    <property type="project" value="InterPro"/>
</dbReference>
<dbReference type="Gene3D" id="3.30.565.10">
    <property type="entry name" value="Histidine kinase-like ATPase, C-terminal domain"/>
    <property type="match status" value="1"/>
</dbReference>
<dbReference type="InterPro" id="IPR035965">
    <property type="entry name" value="PAS-like_dom_sf"/>
</dbReference>
<dbReference type="SUPFAM" id="SSF55874">
    <property type="entry name" value="ATPase domain of HSP90 chaperone/DNA topoisomerase II/histidine kinase"/>
    <property type="match status" value="1"/>
</dbReference>
<dbReference type="InterPro" id="IPR050736">
    <property type="entry name" value="Sensor_HK_Regulatory"/>
</dbReference>
<keyword evidence="4" id="KW-0808">Transferase</keyword>
<dbReference type="Pfam" id="PF13426">
    <property type="entry name" value="PAS_9"/>
    <property type="match status" value="1"/>
</dbReference>
<dbReference type="OrthoDB" id="342253at2157"/>
<keyword evidence="7" id="KW-0812">Transmembrane</keyword>
<evidence type="ECO:0000256" key="4">
    <source>
        <dbReference type="ARBA" id="ARBA00022679"/>
    </source>
</evidence>
<name>A0A1G8X823_9EURY</name>
<evidence type="ECO:0000256" key="3">
    <source>
        <dbReference type="ARBA" id="ARBA00022553"/>
    </source>
</evidence>
<sequence length="598" mass="67053">MSFNRCPVSHSREDIFIDTDIVKMIVLVSLSLVSLILTAIEQVSSNPISPLIYCIPILLVALWYPQKSLLLTTFLTVGFVLIQLYQASLGNLINPVMTGLHTIFLFWFCGATTLFTRDSRLALSRYRQLIENSRDAKFLCDPDSLRLLCVSRRCADILGYTPLELIGVPVELFWADETCKARFTSEMEREGYIGNMEMPLRAQNGDTRLVFLSCRKLEPDNIYECTIVDPSMLQGEREDLVRSNERLMELIQQSNDIFFMQDVDGRILHFSWLHAPEHGISPADLIGKGVDALLPDDLSAQHMSWVRSVISERKNACYDLDIELGGVHHTFSVTLAPYTGTDGALIGVVGSARDTTEIRRQRIACRQMAWEVDQWKGLVSNVSHELRTPLQPLIGYLGILADDPEYYGLKGETEKYLRTCLECARQEQAVVERMVKLSLVMTDHIELAIQDIHLRSLINSIISRGGYESEAEIENEIPENAHIWGDPDLLYQALESLISNAVKYNEPPKKVWIRYAGSNNNHYIMVCDNGIGIPADIIGSIFGPLFIGGTQETSHNCVHSGLGLAIAIKYVRLHGGEISVTSEVGEGSTFTIRIPKEA</sequence>
<accession>A0A1G8X823</accession>
<keyword evidence="6" id="KW-0902">Two-component regulatory system</keyword>
<reference evidence="10 11" key="1">
    <citation type="submission" date="2016-10" db="EMBL/GenBank/DDBJ databases">
        <authorList>
            <person name="Varghese N."/>
            <person name="Submissions S."/>
        </authorList>
    </citation>
    <scope>NUCLEOTIDE SEQUENCE [LARGE SCALE GENOMIC DNA]</scope>
    <source>
        <strain evidence="10 11">DSM 2373</strain>
    </source>
</reference>
<dbReference type="InterPro" id="IPR036097">
    <property type="entry name" value="HisK_dim/P_sf"/>
</dbReference>
<dbReference type="Gene3D" id="3.30.450.20">
    <property type="entry name" value="PAS domain"/>
    <property type="match status" value="2"/>
</dbReference>
<evidence type="ECO:0000256" key="7">
    <source>
        <dbReference type="SAM" id="Phobius"/>
    </source>
</evidence>
<proteinExistence type="predicted"/>
<dbReference type="AlphaFoldDB" id="A0A1G8X823"/>
<keyword evidence="3" id="KW-0597">Phosphoprotein</keyword>
<dbReference type="SMART" id="SM00388">
    <property type="entry name" value="HisKA"/>
    <property type="match status" value="1"/>
</dbReference>
<comment type="catalytic activity">
    <reaction evidence="1">
        <text>ATP + protein L-histidine = ADP + protein N-phospho-L-histidine.</text>
        <dbReference type="EC" id="2.7.13.3"/>
    </reaction>
</comment>
<dbReference type="STRING" id="2200.GCA_001571405_01033"/>
<dbReference type="SMART" id="SM00387">
    <property type="entry name" value="HATPase_c"/>
    <property type="match status" value="1"/>
</dbReference>
<evidence type="ECO:0000313" key="10">
    <source>
        <dbReference type="EMBL" id="SDJ86466.1"/>
    </source>
</evidence>
<dbReference type="InterPro" id="IPR005467">
    <property type="entry name" value="His_kinase_dom"/>
</dbReference>
<protein>
    <recommendedName>
        <fullName evidence="2">histidine kinase</fullName>
        <ecNumber evidence="2">2.7.13.3</ecNumber>
    </recommendedName>
</protein>
<dbReference type="PANTHER" id="PTHR43711">
    <property type="entry name" value="TWO-COMPONENT HISTIDINE KINASE"/>
    <property type="match status" value="1"/>
</dbReference>
<dbReference type="InterPro" id="IPR003661">
    <property type="entry name" value="HisK_dim/P_dom"/>
</dbReference>
<keyword evidence="11" id="KW-1185">Reference proteome</keyword>
<dbReference type="CDD" id="cd00075">
    <property type="entry name" value="HATPase"/>
    <property type="match status" value="1"/>
</dbReference>
<feature type="domain" description="PAS" evidence="9">
    <location>
        <begin position="243"/>
        <end position="313"/>
    </location>
</feature>
<feature type="domain" description="PAS" evidence="9">
    <location>
        <begin position="122"/>
        <end position="167"/>
    </location>
</feature>
<dbReference type="InterPro" id="IPR004358">
    <property type="entry name" value="Sig_transdc_His_kin-like_C"/>
</dbReference>
<dbReference type="PROSITE" id="PS50109">
    <property type="entry name" value="HIS_KIN"/>
    <property type="match status" value="1"/>
</dbReference>
<dbReference type="CDD" id="cd00082">
    <property type="entry name" value="HisKA"/>
    <property type="match status" value="1"/>
</dbReference>
<dbReference type="PRINTS" id="PR00344">
    <property type="entry name" value="BCTRLSENSOR"/>
</dbReference>
<dbReference type="Gene3D" id="1.10.287.130">
    <property type="match status" value="1"/>
</dbReference>
<dbReference type="Pfam" id="PF02518">
    <property type="entry name" value="HATPase_c"/>
    <property type="match status" value="1"/>
</dbReference>
<keyword evidence="7" id="KW-1133">Transmembrane helix</keyword>
<feature type="transmembrane region" description="Helical" evidence="7">
    <location>
        <begin position="92"/>
        <end position="115"/>
    </location>
</feature>
<organism evidence="10 11">
    <name type="scientific">Methanoculleus thermophilus</name>
    <dbReference type="NCBI Taxonomy" id="2200"/>
    <lineage>
        <taxon>Archaea</taxon>
        <taxon>Methanobacteriati</taxon>
        <taxon>Methanobacteriota</taxon>
        <taxon>Stenosarchaea group</taxon>
        <taxon>Methanomicrobia</taxon>
        <taxon>Methanomicrobiales</taxon>
        <taxon>Methanomicrobiaceae</taxon>
        <taxon>Methanoculleus</taxon>
    </lineage>
</organism>
<dbReference type="SUPFAM" id="SSF55785">
    <property type="entry name" value="PYP-like sensor domain (PAS domain)"/>
    <property type="match status" value="2"/>
</dbReference>